<dbReference type="EMBL" id="ACIO01001091">
    <property type="protein sequence ID" value="EFC94479.1"/>
    <property type="molecule type" value="Genomic_DNA"/>
</dbReference>
<accession>D3AUM6</accession>
<proteinExistence type="predicted"/>
<protein>
    <submittedName>
        <fullName evidence="1">Uncharacterized protein</fullName>
    </submittedName>
</protein>
<dbReference type="Proteomes" id="UP000004968">
    <property type="component" value="Unassembled WGS sequence"/>
</dbReference>
<sequence length="39" mass="4354">QFNLHKTNAANEELVISLNYGREVQGGNRYTDCSIIITA</sequence>
<evidence type="ECO:0000313" key="1">
    <source>
        <dbReference type="EMBL" id="EFC94479.1"/>
    </source>
</evidence>
<dbReference type="AlphaFoldDB" id="D3AUM6"/>
<name>D3AUM6_9FIRM</name>
<reference evidence="1 2" key="1">
    <citation type="submission" date="2010-01" db="EMBL/GenBank/DDBJ databases">
        <authorList>
            <person name="Weinstock G."/>
            <person name="Sodergren E."/>
            <person name="Clifton S."/>
            <person name="Fulton L."/>
            <person name="Fulton B."/>
            <person name="Courtney L."/>
            <person name="Fronick C."/>
            <person name="Harrison M."/>
            <person name="Strong C."/>
            <person name="Farmer C."/>
            <person name="Delahaunty K."/>
            <person name="Markovic C."/>
            <person name="Hall O."/>
            <person name="Minx P."/>
            <person name="Tomlinson C."/>
            <person name="Mitreva M."/>
            <person name="Nelson J."/>
            <person name="Hou S."/>
            <person name="Wollam A."/>
            <person name="Pepin K.H."/>
            <person name="Johnson M."/>
            <person name="Bhonagiri V."/>
            <person name="Nash W.E."/>
            <person name="Warren W."/>
            <person name="Chinwalla A."/>
            <person name="Mardis E.R."/>
            <person name="Wilson R.K."/>
        </authorList>
    </citation>
    <scope>NUCLEOTIDE SEQUENCE [LARGE SCALE GENOMIC DNA]</scope>
    <source>
        <strain evidence="1 2">DSM 13479</strain>
    </source>
</reference>
<dbReference type="HOGENOM" id="CLU_3321544_0_0_9"/>
<organism evidence="1 2">
    <name type="scientific">Hungatella hathewayi DSM 13479</name>
    <dbReference type="NCBI Taxonomy" id="566550"/>
    <lineage>
        <taxon>Bacteria</taxon>
        <taxon>Bacillati</taxon>
        <taxon>Bacillota</taxon>
        <taxon>Clostridia</taxon>
        <taxon>Lachnospirales</taxon>
        <taxon>Lachnospiraceae</taxon>
        <taxon>Hungatella</taxon>
    </lineage>
</organism>
<feature type="non-terminal residue" evidence="1">
    <location>
        <position position="1"/>
    </location>
</feature>
<gene>
    <name evidence="1" type="ORF">CLOSTHATH_07341</name>
</gene>
<comment type="caution">
    <text evidence="1">The sequence shown here is derived from an EMBL/GenBank/DDBJ whole genome shotgun (WGS) entry which is preliminary data.</text>
</comment>
<evidence type="ECO:0000313" key="2">
    <source>
        <dbReference type="Proteomes" id="UP000004968"/>
    </source>
</evidence>